<reference evidence="10 11" key="1">
    <citation type="journal article" date="2020" name="ISME J.">
        <title>Uncovering the hidden diversity of litter-decomposition mechanisms in mushroom-forming fungi.</title>
        <authorList>
            <person name="Floudas D."/>
            <person name="Bentzer J."/>
            <person name="Ahren D."/>
            <person name="Johansson T."/>
            <person name="Persson P."/>
            <person name="Tunlid A."/>
        </authorList>
    </citation>
    <scope>NUCLEOTIDE SEQUENCE [LARGE SCALE GENOMIC DNA]</scope>
    <source>
        <strain evidence="10 11">CBS 175.51</strain>
    </source>
</reference>
<dbReference type="SUPFAM" id="SSF49329">
    <property type="entry name" value="Cu,Zn superoxide dismutase-like"/>
    <property type="match status" value="1"/>
</dbReference>
<gene>
    <name evidence="10" type="ORF">D9611_009400</name>
</gene>
<evidence type="ECO:0000313" key="10">
    <source>
        <dbReference type="EMBL" id="KAF5311611.1"/>
    </source>
</evidence>
<protein>
    <recommendedName>
        <fullName evidence="7">Superoxide dismutase [Cu-Zn]</fullName>
        <ecNumber evidence="7">1.15.1.1</ecNumber>
    </recommendedName>
</protein>
<keyword evidence="8" id="KW-1133">Transmembrane helix</keyword>
<dbReference type="CDD" id="cd00305">
    <property type="entry name" value="Cu-Zn_Superoxide_Dismutase"/>
    <property type="match status" value="1"/>
</dbReference>
<name>A0A8H5AVP9_9AGAR</name>
<feature type="transmembrane region" description="Helical" evidence="8">
    <location>
        <begin position="17"/>
        <end position="36"/>
    </location>
</feature>
<dbReference type="InterPro" id="IPR024134">
    <property type="entry name" value="SOD_Cu/Zn_/chaperone"/>
</dbReference>
<evidence type="ECO:0000259" key="9">
    <source>
        <dbReference type="Pfam" id="PF00080"/>
    </source>
</evidence>
<accession>A0A8H5AVP9</accession>
<keyword evidence="3 7" id="KW-0862">Zinc</keyword>
<comment type="cofactor">
    <cofactor evidence="7">
        <name>Cu cation</name>
        <dbReference type="ChEBI" id="CHEBI:23378"/>
    </cofactor>
    <text evidence="7">Binds 1 copper ion per subunit.</text>
</comment>
<keyword evidence="8" id="KW-0812">Transmembrane</keyword>
<evidence type="ECO:0000256" key="2">
    <source>
        <dbReference type="ARBA" id="ARBA00022723"/>
    </source>
</evidence>
<keyword evidence="6 7" id="KW-0186">Copper</keyword>
<dbReference type="GO" id="GO:0004784">
    <property type="term" value="F:superoxide dismutase activity"/>
    <property type="evidence" value="ECO:0007669"/>
    <property type="project" value="UniProtKB-EC"/>
</dbReference>
<feature type="domain" description="Superoxide dismutase copper/zinc binding" evidence="9">
    <location>
        <begin position="59"/>
        <end position="194"/>
    </location>
</feature>
<dbReference type="PROSITE" id="PS00087">
    <property type="entry name" value="SOD_CU_ZN_1"/>
    <property type="match status" value="1"/>
</dbReference>
<dbReference type="Gene3D" id="2.60.40.200">
    <property type="entry name" value="Superoxide dismutase, copper/zinc binding domain"/>
    <property type="match status" value="1"/>
</dbReference>
<evidence type="ECO:0000256" key="8">
    <source>
        <dbReference type="SAM" id="Phobius"/>
    </source>
</evidence>
<comment type="similarity">
    <text evidence="1 7">Belongs to the Cu-Zn superoxide dismutase family.</text>
</comment>
<evidence type="ECO:0000256" key="7">
    <source>
        <dbReference type="RuleBase" id="RU000393"/>
    </source>
</evidence>
<comment type="cofactor">
    <cofactor evidence="7">
        <name>Zn(2+)</name>
        <dbReference type="ChEBI" id="CHEBI:29105"/>
    </cofactor>
    <text evidence="7">Binds 1 zinc ion per subunit.</text>
</comment>
<evidence type="ECO:0000256" key="5">
    <source>
        <dbReference type="ARBA" id="ARBA00023002"/>
    </source>
</evidence>
<dbReference type="GO" id="GO:0005507">
    <property type="term" value="F:copper ion binding"/>
    <property type="evidence" value="ECO:0007669"/>
    <property type="project" value="InterPro"/>
</dbReference>
<dbReference type="FunFam" id="2.60.40.200:FF:000001">
    <property type="entry name" value="Superoxide dismutase [Cu-Zn]"/>
    <property type="match status" value="1"/>
</dbReference>
<keyword evidence="11" id="KW-1185">Reference proteome</keyword>
<keyword evidence="8" id="KW-0472">Membrane</keyword>
<dbReference type="PRINTS" id="PR00068">
    <property type="entry name" value="CUZNDISMTASE"/>
</dbReference>
<dbReference type="PANTHER" id="PTHR10003">
    <property type="entry name" value="SUPEROXIDE DISMUTASE CU-ZN -RELATED"/>
    <property type="match status" value="1"/>
</dbReference>
<dbReference type="PROSITE" id="PS00332">
    <property type="entry name" value="SOD_CU_ZN_2"/>
    <property type="match status" value="1"/>
</dbReference>
<dbReference type="OrthoDB" id="2015551at2759"/>
<evidence type="ECO:0000256" key="4">
    <source>
        <dbReference type="ARBA" id="ARBA00022862"/>
    </source>
</evidence>
<keyword evidence="2 7" id="KW-0479">Metal-binding</keyword>
<dbReference type="AlphaFoldDB" id="A0A8H5AVP9"/>
<keyword evidence="4" id="KW-0049">Antioxidant</keyword>
<dbReference type="InterPro" id="IPR018152">
    <property type="entry name" value="SOD_Cu/Zn_BS"/>
</dbReference>
<sequence>MDSHPYGLSNKSQKKPLLLSVLAFVASFAVVYIFFFNRSSTTGVVTKATAVLKGEGSASGTVVFEQAYLSAPVRVTGKLKGLDANALRGFHIHQSGDLTNGCASTGGHYNPYSVNHGAPEDSERHVGDLGNIKTDEKGEANFSFEDRLLSLNGPLSILGRGVVLHTGTDDLGRGGNEDSLKTGNAGGRAACGVIGLA</sequence>
<dbReference type="InterPro" id="IPR001424">
    <property type="entry name" value="SOD_Cu_Zn_dom"/>
</dbReference>
<dbReference type="Proteomes" id="UP000541558">
    <property type="component" value="Unassembled WGS sequence"/>
</dbReference>
<comment type="caution">
    <text evidence="10">The sequence shown here is derived from an EMBL/GenBank/DDBJ whole genome shotgun (WGS) entry which is preliminary data.</text>
</comment>
<evidence type="ECO:0000256" key="6">
    <source>
        <dbReference type="ARBA" id="ARBA00023008"/>
    </source>
</evidence>
<evidence type="ECO:0000256" key="1">
    <source>
        <dbReference type="ARBA" id="ARBA00010457"/>
    </source>
</evidence>
<dbReference type="Pfam" id="PF00080">
    <property type="entry name" value="Sod_Cu"/>
    <property type="match status" value="1"/>
</dbReference>
<evidence type="ECO:0000256" key="3">
    <source>
        <dbReference type="ARBA" id="ARBA00022833"/>
    </source>
</evidence>
<proteinExistence type="inferred from homology"/>
<keyword evidence="5 7" id="KW-0560">Oxidoreductase</keyword>
<dbReference type="InterPro" id="IPR036423">
    <property type="entry name" value="SOD-like_Cu/Zn_dom_sf"/>
</dbReference>
<evidence type="ECO:0000313" key="11">
    <source>
        <dbReference type="Proteomes" id="UP000541558"/>
    </source>
</evidence>
<dbReference type="EC" id="1.15.1.1" evidence="7"/>
<comment type="catalytic activity">
    <reaction evidence="7">
        <text>2 superoxide + 2 H(+) = H2O2 + O2</text>
        <dbReference type="Rhea" id="RHEA:20696"/>
        <dbReference type="ChEBI" id="CHEBI:15378"/>
        <dbReference type="ChEBI" id="CHEBI:15379"/>
        <dbReference type="ChEBI" id="CHEBI:16240"/>
        <dbReference type="ChEBI" id="CHEBI:18421"/>
        <dbReference type="EC" id="1.15.1.1"/>
    </reaction>
</comment>
<comment type="function">
    <text evidence="7">Destroys radicals which are normally produced within the cells and which are toxic to biological systems.</text>
</comment>
<dbReference type="EMBL" id="JAACJK010000225">
    <property type="protein sequence ID" value="KAF5311611.1"/>
    <property type="molecule type" value="Genomic_DNA"/>
</dbReference>
<organism evidence="10 11">
    <name type="scientific">Ephemerocybe angulata</name>
    <dbReference type="NCBI Taxonomy" id="980116"/>
    <lineage>
        <taxon>Eukaryota</taxon>
        <taxon>Fungi</taxon>
        <taxon>Dikarya</taxon>
        <taxon>Basidiomycota</taxon>
        <taxon>Agaricomycotina</taxon>
        <taxon>Agaricomycetes</taxon>
        <taxon>Agaricomycetidae</taxon>
        <taxon>Agaricales</taxon>
        <taxon>Agaricineae</taxon>
        <taxon>Psathyrellaceae</taxon>
        <taxon>Ephemerocybe</taxon>
    </lineage>
</organism>